<keyword evidence="2" id="KW-1185">Reference proteome</keyword>
<accession>A0A2P5FE05</accession>
<dbReference type="InParanoid" id="A0A2P5FE05"/>
<name>A0A2P5FE05_TREOI</name>
<organism evidence="1 2">
    <name type="scientific">Trema orientale</name>
    <name type="common">Charcoal tree</name>
    <name type="synonym">Celtis orientalis</name>
    <dbReference type="NCBI Taxonomy" id="63057"/>
    <lineage>
        <taxon>Eukaryota</taxon>
        <taxon>Viridiplantae</taxon>
        <taxon>Streptophyta</taxon>
        <taxon>Embryophyta</taxon>
        <taxon>Tracheophyta</taxon>
        <taxon>Spermatophyta</taxon>
        <taxon>Magnoliopsida</taxon>
        <taxon>eudicotyledons</taxon>
        <taxon>Gunneridae</taxon>
        <taxon>Pentapetalae</taxon>
        <taxon>rosids</taxon>
        <taxon>fabids</taxon>
        <taxon>Rosales</taxon>
        <taxon>Cannabaceae</taxon>
        <taxon>Trema</taxon>
    </lineage>
</organism>
<dbReference type="EMBL" id="JXTC01000041">
    <property type="protein sequence ID" value="PON96004.1"/>
    <property type="molecule type" value="Genomic_DNA"/>
</dbReference>
<dbReference type="AlphaFoldDB" id="A0A2P5FE05"/>
<dbReference type="Proteomes" id="UP000237000">
    <property type="component" value="Unassembled WGS sequence"/>
</dbReference>
<evidence type="ECO:0000313" key="2">
    <source>
        <dbReference type="Proteomes" id="UP000237000"/>
    </source>
</evidence>
<comment type="caution">
    <text evidence="1">The sequence shown here is derived from an EMBL/GenBank/DDBJ whole genome shotgun (WGS) entry which is preliminary data.</text>
</comment>
<reference evidence="2" key="1">
    <citation type="submission" date="2016-06" db="EMBL/GenBank/DDBJ databases">
        <title>Parallel loss of symbiosis genes in relatives of nitrogen-fixing non-legume Parasponia.</title>
        <authorList>
            <person name="Van Velzen R."/>
            <person name="Holmer R."/>
            <person name="Bu F."/>
            <person name="Rutten L."/>
            <person name="Van Zeijl A."/>
            <person name="Liu W."/>
            <person name="Santuari L."/>
            <person name="Cao Q."/>
            <person name="Sharma T."/>
            <person name="Shen D."/>
            <person name="Roswanjaya Y."/>
            <person name="Wardhani T."/>
            <person name="Kalhor M.S."/>
            <person name="Jansen J."/>
            <person name="Van den Hoogen J."/>
            <person name="Gungor B."/>
            <person name="Hartog M."/>
            <person name="Hontelez J."/>
            <person name="Verver J."/>
            <person name="Yang W.-C."/>
            <person name="Schijlen E."/>
            <person name="Repin R."/>
            <person name="Schilthuizen M."/>
            <person name="Schranz E."/>
            <person name="Heidstra R."/>
            <person name="Miyata K."/>
            <person name="Fedorova E."/>
            <person name="Kohlen W."/>
            <person name="Bisseling T."/>
            <person name="Smit S."/>
            <person name="Geurts R."/>
        </authorList>
    </citation>
    <scope>NUCLEOTIDE SEQUENCE [LARGE SCALE GENOMIC DNA]</scope>
    <source>
        <strain evidence="2">cv. RG33-2</strain>
    </source>
</reference>
<evidence type="ECO:0000313" key="1">
    <source>
        <dbReference type="EMBL" id="PON96004.1"/>
    </source>
</evidence>
<protein>
    <submittedName>
        <fullName evidence="1">Uncharacterized protein</fullName>
    </submittedName>
</protein>
<proteinExistence type="predicted"/>
<gene>
    <name evidence="1" type="ORF">TorRG33x02_082520</name>
</gene>
<sequence length="29" mass="3474">MEKEGWKCVRKPTKIETERVRGEQARNIT</sequence>